<reference evidence="1 2" key="1">
    <citation type="submission" date="2023-01" db="EMBL/GenBank/DDBJ databases">
        <title>Effects of deletion of Siderophore biosynthase gene in Pseudomonas fragi on quorum sensing and spoliage ability.</title>
        <authorList>
            <person name="Cui F."/>
            <person name="Wang D."/>
            <person name="Liu J."/>
            <person name="Wang Q."/>
            <person name="Li T."/>
            <person name="Li J."/>
        </authorList>
    </citation>
    <scope>NUCLEOTIDE SEQUENCE [LARGE SCALE GENOMIC DNA]</scope>
    <source>
        <strain evidence="1 2">MS-10</strain>
    </source>
</reference>
<evidence type="ECO:0000313" key="2">
    <source>
        <dbReference type="Proteomes" id="UP001212337"/>
    </source>
</evidence>
<keyword evidence="2" id="KW-1185">Reference proteome</keyword>
<gene>
    <name evidence="1" type="ORF">PI499_09125</name>
</gene>
<dbReference type="RefSeq" id="WP_153326233.1">
    <property type="nucleotide sequence ID" value="NZ_CAACYJ010000035.1"/>
</dbReference>
<dbReference type="GeneID" id="89544602"/>
<dbReference type="InterPro" id="IPR011047">
    <property type="entry name" value="Quinoprotein_ADH-like_sf"/>
</dbReference>
<proteinExistence type="predicted"/>
<sequence length="51" mass="5361">MWKARLPVGAVAAPLIYKSPATGKQYVLISAGGMSHSPDVGDYIIAYALPD</sequence>
<accession>A0ABT4WPZ5</accession>
<dbReference type="EMBL" id="JAQJVI010000008">
    <property type="protein sequence ID" value="MDA7022044.1"/>
    <property type="molecule type" value="Genomic_DNA"/>
</dbReference>
<protein>
    <submittedName>
        <fullName evidence="1">Uncharacterized protein</fullName>
    </submittedName>
</protein>
<comment type="caution">
    <text evidence="1">The sequence shown here is derived from an EMBL/GenBank/DDBJ whole genome shotgun (WGS) entry which is preliminary data.</text>
</comment>
<organism evidence="1 2">
    <name type="scientific">Pseudomonas fragi</name>
    <dbReference type="NCBI Taxonomy" id="296"/>
    <lineage>
        <taxon>Bacteria</taxon>
        <taxon>Pseudomonadati</taxon>
        <taxon>Pseudomonadota</taxon>
        <taxon>Gammaproteobacteria</taxon>
        <taxon>Pseudomonadales</taxon>
        <taxon>Pseudomonadaceae</taxon>
        <taxon>Pseudomonas</taxon>
    </lineage>
</organism>
<dbReference type="Proteomes" id="UP001212337">
    <property type="component" value="Unassembled WGS sequence"/>
</dbReference>
<dbReference type="SUPFAM" id="SSF50998">
    <property type="entry name" value="Quinoprotein alcohol dehydrogenase-like"/>
    <property type="match status" value="1"/>
</dbReference>
<dbReference type="Gene3D" id="2.140.10.10">
    <property type="entry name" value="Quinoprotein alcohol dehydrogenase-like superfamily"/>
    <property type="match status" value="1"/>
</dbReference>
<evidence type="ECO:0000313" key="1">
    <source>
        <dbReference type="EMBL" id="MDA7022044.1"/>
    </source>
</evidence>
<name>A0ABT4WPZ5_PSEFR</name>